<sequence>MSLQNDWIFGFLNIASPQQGNLRLSGPPSDQGAGSGARTLDRMVPADLGADSLATMPPTPPHYRMKILITVHDSDEESCVGVAVSAHPAILQNRQMTVEEEEDEEEEREEEEAEKEKRRRSRRWREKRKRRRRWRRRRRRRFGSYMYYGDFSTMDIKS</sequence>
<gene>
    <name evidence="2" type="ORF">PoB_006613400</name>
</gene>
<dbReference type="Proteomes" id="UP000735302">
    <property type="component" value="Unassembled WGS sequence"/>
</dbReference>
<evidence type="ECO:0000313" key="3">
    <source>
        <dbReference type="Proteomes" id="UP000735302"/>
    </source>
</evidence>
<feature type="compositionally biased region" description="Acidic residues" evidence="1">
    <location>
        <begin position="98"/>
        <end position="113"/>
    </location>
</feature>
<reference evidence="2 3" key="1">
    <citation type="journal article" date="2021" name="Elife">
        <title>Chloroplast acquisition without the gene transfer in kleptoplastic sea slugs, Plakobranchus ocellatus.</title>
        <authorList>
            <person name="Maeda T."/>
            <person name="Takahashi S."/>
            <person name="Yoshida T."/>
            <person name="Shimamura S."/>
            <person name="Takaki Y."/>
            <person name="Nagai Y."/>
            <person name="Toyoda A."/>
            <person name="Suzuki Y."/>
            <person name="Arimoto A."/>
            <person name="Ishii H."/>
            <person name="Satoh N."/>
            <person name="Nishiyama T."/>
            <person name="Hasebe M."/>
            <person name="Maruyama T."/>
            <person name="Minagawa J."/>
            <person name="Obokata J."/>
            <person name="Shigenobu S."/>
        </authorList>
    </citation>
    <scope>NUCLEOTIDE SEQUENCE [LARGE SCALE GENOMIC DNA]</scope>
</reference>
<organism evidence="2 3">
    <name type="scientific">Plakobranchus ocellatus</name>
    <dbReference type="NCBI Taxonomy" id="259542"/>
    <lineage>
        <taxon>Eukaryota</taxon>
        <taxon>Metazoa</taxon>
        <taxon>Spiralia</taxon>
        <taxon>Lophotrochozoa</taxon>
        <taxon>Mollusca</taxon>
        <taxon>Gastropoda</taxon>
        <taxon>Heterobranchia</taxon>
        <taxon>Euthyneura</taxon>
        <taxon>Panpulmonata</taxon>
        <taxon>Sacoglossa</taxon>
        <taxon>Placobranchoidea</taxon>
        <taxon>Plakobranchidae</taxon>
        <taxon>Plakobranchus</taxon>
    </lineage>
</organism>
<dbReference type="AlphaFoldDB" id="A0AAV4D639"/>
<proteinExistence type="predicted"/>
<name>A0AAV4D639_9GAST</name>
<evidence type="ECO:0000256" key="1">
    <source>
        <dbReference type="SAM" id="MobiDB-lite"/>
    </source>
</evidence>
<comment type="caution">
    <text evidence="2">The sequence shown here is derived from an EMBL/GenBank/DDBJ whole genome shotgun (WGS) entry which is preliminary data.</text>
</comment>
<protein>
    <submittedName>
        <fullName evidence="2">Uncharacterized protein</fullName>
    </submittedName>
</protein>
<feature type="region of interest" description="Disordered" evidence="1">
    <location>
        <begin position="93"/>
        <end position="135"/>
    </location>
</feature>
<feature type="compositionally biased region" description="Basic residues" evidence="1">
    <location>
        <begin position="117"/>
        <end position="135"/>
    </location>
</feature>
<keyword evidence="3" id="KW-1185">Reference proteome</keyword>
<accession>A0AAV4D639</accession>
<dbReference type="EMBL" id="BLXT01007504">
    <property type="protein sequence ID" value="GFO39629.1"/>
    <property type="molecule type" value="Genomic_DNA"/>
</dbReference>
<evidence type="ECO:0000313" key="2">
    <source>
        <dbReference type="EMBL" id="GFO39629.1"/>
    </source>
</evidence>